<dbReference type="RefSeq" id="WP_005660190.1">
    <property type="nucleotide sequence ID" value="NZ_ABTR02000001.1"/>
</dbReference>
<dbReference type="AlphaFoldDB" id="D2Z6E6"/>
<dbReference type="PaxDb" id="469381-Dpep_1017"/>
<sequence length="68" mass="7854">MVRQEDNPRHGTSYLITCTEAGKLAFDKARYEEDRLIDEVLGLADEDRVEKSMELLKEVRTALEGNKR</sequence>
<comment type="caution">
    <text evidence="1">The sequence shown here is derived from an EMBL/GenBank/DDBJ whole genome shotgun (WGS) entry which is preliminary data.</text>
</comment>
<dbReference type="OrthoDB" id="5511415at2"/>
<dbReference type="STRING" id="469381.Dpep_1017"/>
<dbReference type="EMBL" id="ABTR02000001">
    <property type="protein sequence ID" value="EFC91043.1"/>
    <property type="molecule type" value="Genomic_DNA"/>
</dbReference>
<evidence type="ECO:0008006" key="3">
    <source>
        <dbReference type="Google" id="ProtNLM"/>
    </source>
</evidence>
<dbReference type="InterPro" id="IPR036388">
    <property type="entry name" value="WH-like_DNA-bd_sf"/>
</dbReference>
<protein>
    <recommendedName>
        <fullName evidence="3">Transcriptional regulator, MarR family</fullName>
    </recommendedName>
</protein>
<evidence type="ECO:0000313" key="2">
    <source>
        <dbReference type="Proteomes" id="UP000006427"/>
    </source>
</evidence>
<dbReference type="Gene3D" id="1.10.10.10">
    <property type="entry name" value="Winged helix-like DNA-binding domain superfamily/Winged helix DNA-binding domain"/>
    <property type="match status" value="1"/>
</dbReference>
<accession>D2Z6E6</accession>
<gene>
    <name evidence="1" type="ORF">Dpep_1017</name>
</gene>
<organism evidence="1 2">
    <name type="scientific">Dethiosulfovibrio peptidovorans DSM 11002</name>
    <dbReference type="NCBI Taxonomy" id="469381"/>
    <lineage>
        <taxon>Bacteria</taxon>
        <taxon>Thermotogati</taxon>
        <taxon>Synergistota</taxon>
        <taxon>Synergistia</taxon>
        <taxon>Synergistales</taxon>
        <taxon>Dethiosulfovibrionaceae</taxon>
        <taxon>Dethiosulfovibrio</taxon>
    </lineage>
</organism>
<name>D2Z6E6_9BACT</name>
<reference evidence="1 2" key="1">
    <citation type="journal article" date="2010" name="Stand. Genomic Sci.">
        <title>Permanent draft genome sequence of Dethiosulfovibrio peptidovorans type strain (SEBR 4207).</title>
        <authorList>
            <person name="Labutti K."/>
            <person name="Mayilraj S."/>
            <person name="Clum A."/>
            <person name="Lucas S."/>
            <person name="Glavina Del Rio T."/>
            <person name="Nolan M."/>
            <person name="Tice H."/>
            <person name="Cheng J.F."/>
            <person name="Pitluck S."/>
            <person name="Liolios K."/>
            <person name="Ivanova N."/>
            <person name="Mavromatis K."/>
            <person name="Mikhailova N."/>
            <person name="Pati A."/>
            <person name="Goodwin L."/>
            <person name="Chen A."/>
            <person name="Palaniappan K."/>
            <person name="Land M."/>
            <person name="Hauser L."/>
            <person name="Chang Y.J."/>
            <person name="Jeffries C.D."/>
            <person name="Rohde M."/>
            <person name="Spring S."/>
            <person name="Goker M."/>
            <person name="Woyke T."/>
            <person name="Bristow J."/>
            <person name="Eisen J.A."/>
            <person name="Markowitz V."/>
            <person name="Hugenholtz P."/>
            <person name="Kyrpides N.C."/>
            <person name="Klenk H.P."/>
            <person name="Lapidus A."/>
        </authorList>
    </citation>
    <scope>NUCLEOTIDE SEQUENCE [LARGE SCALE GENOMIC DNA]</scope>
    <source>
        <strain evidence="1 2">DSM 11002</strain>
    </source>
</reference>
<dbReference type="Proteomes" id="UP000006427">
    <property type="component" value="Unassembled WGS sequence"/>
</dbReference>
<proteinExistence type="predicted"/>
<evidence type="ECO:0000313" key="1">
    <source>
        <dbReference type="EMBL" id="EFC91043.1"/>
    </source>
</evidence>
<keyword evidence="2" id="KW-1185">Reference proteome</keyword>